<protein>
    <submittedName>
        <fullName evidence="3">DNA-binding transcriptional regulator, MarR family</fullName>
    </submittedName>
    <submittedName>
        <fullName evidence="2">Homoprotocatechuate degradation operon regulator, HpaR</fullName>
    </submittedName>
</protein>
<sequence length="141" mass="15705">MATTRDSLSDSDYETLANLRYALRRFMDFSTSAAYEEGLPTQQHQALLAVKGHAGPERMSVGMLASRLLIAPHTATELVGRLNAAGLIARHADPEDKRRQTLELTEKAEALLVRLSSVHLREIREMAPELITLLQRLQRGS</sequence>
<dbReference type="PANTHER" id="PTHR33164:SF57">
    <property type="entry name" value="MARR-FAMILY TRANSCRIPTIONAL REGULATOR"/>
    <property type="match status" value="1"/>
</dbReference>
<proteinExistence type="predicted"/>
<evidence type="ECO:0000313" key="5">
    <source>
        <dbReference type="Proteomes" id="UP000198939"/>
    </source>
</evidence>
<reference evidence="2" key="2">
    <citation type="submission" date="2016-10" db="EMBL/GenBank/DDBJ databases">
        <authorList>
            <person name="de Groot N.N."/>
        </authorList>
    </citation>
    <scope>NUCLEOTIDE SEQUENCE [LARGE SCALE GENOMIC DNA]</scope>
    <source>
        <strain evidence="2">CCBAU85039</strain>
    </source>
</reference>
<keyword evidence="5" id="KW-1185">Reference proteome</keyword>
<reference evidence="3 5" key="1">
    <citation type="submission" date="2016-10" db="EMBL/GenBank/DDBJ databases">
        <authorList>
            <person name="Varghese N."/>
            <person name="Submissions S."/>
        </authorList>
    </citation>
    <scope>NUCLEOTIDE SEQUENCE [LARGE SCALE GENOMIC DNA]</scope>
    <source>
        <strain evidence="3 5">CGMCC 1.7071</strain>
    </source>
</reference>
<dbReference type="GO" id="GO:0003700">
    <property type="term" value="F:DNA-binding transcription factor activity"/>
    <property type="evidence" value="ECO:0007669"/>
    <property type="project" value="InterPro"/>
</dbReference>
<evidence type="ECO:0000259" key="1">
    <source>
        <dbReference type="PROSITE" id="PS50995"/>
    </source>
</evidence>
<feature type="domain" description="HTH marR-type" evidence="1">
    <location>
        <begin position="12"/>
        <end position="141"/>
    </location>
</feature>
<reference evidence="4" key="3">
    <citation type="submission" date="2016-10" db="EMBL/GenBank/DDBJ databases">
        <authorList>
            <person name="Wibberg D."/>
        </authorList>
    </citation>
    <scope>NUCLEOTIDE SEQUENCE [LARGE SCALE GENOMIC DNA]</scope>
</reference>
<dbReference type="PANTHER" id="PTHR33164">
    <property type="entry name" value="TRANSCRIPTIONAL REGULATOR, MARR FAMILY"/>
    <property type="match status" value="1"/>
</dbReference>
<dbReference type="Proteomes" id="UP000183063">
    <property type="component" value="Unassembled WGS sequence"/>
</dbReference>
<keyword evidence="3" id="KW-0238">DNA-binding</keyword>
<dbReference type="AlphaFoldDB" id="A0A1H8VGN4"/>
<evidence type="ECO:0000313" key="3">
    <source>
        <dbReference type="EMBL" id="SEP14453.1"/>
    </source>
</evidence>
<evidence type="ECO:0000313" key="2">
    <source>
        <dbReference type="EMBL" id="SEI18845.1"/>
    </source>
</evidence>
<organism evidence="2 4">
    <name type="scientific">Rhizobium tibeticum</name>
    <dbReference type="NCBI Taxonomy" id="501024"/>
    <lineage>
        <taxon>Bacteria</taxon>
        <taxon>Pseudomonadati</taxon>
        <taxon>Pseudomonadota</taxon>
        <taxon>Alphaproteobacteria</taxon>
        <taxon>Hyphomicrobiales</taxon>
        <taxon>Rhizobiaceae</taxon>
        <taxon>Rhizobium/Agrobacterium group</taxon>
        <taxon>Rhizobium</taxon>
    </lineage>
</organism>
<gene>
    <name evidence="2" type="ORF">RTCCBAU85039_6024</name>
    <name evidence="3" type="ORF">SAMN05216228_104229</name>
</gene>
<dbReference type="Gene3D" id="1.10.10.10">
    <property type="entry name" value="Winged helix-like DNA-binding domain superfamily/Winged helix DNA-binding domain"/>
    <property type="match status" value="1"/>
</dbReference>
<dbReference type="GO" id="GO:0006950">
    <property type="term" value="P:response to stress"/>
    <property type="evidence" value="ECO:0007669"/>
    <property type="project" value="TreeGrafter"/>
</dbReference>
<dbReference type="EMBL" id="FOCV01000042">
    <property type="protein sequence ID" value="SEP14453.1"/>
    <property type="molecule type" value="Genomic_DNA"/>
</dbReference>
<dbReference type="SUPFAM" id="SSF46785">
    <property type="entry name" value="Winged helix' DNA-binding domain"/>
    <property type="match status" value="1"/>
</dbReference>
<dbReference type="Pfam" id="PF12802">
    <property type="entry name" value="MarR_2"/>
    <property type="match status" value="1"/>
</dbReference>
<dbReference type="InterPro" id="IPR000835">
    <property type="entry name" value="HTH_MarR-typ"/>
</dbReference>
<evidence type="ECO:0000313" key="4">
    <source>
        <dbReference type="Proteomes" id="UP000183063"/>
    </source>
</evidence>
<dbReference type="EMBL" id="FNXB01000053">
    <property type="protein sequence ID" value="SEI18845.1"/>
    <property type="molecule type" value="Genomic_DNA"/>
</dbReference>
<accession>A0A1H8VGN4</accession>
<dbReference type="InterPro" id="IPR039422">
    <property type="entry name" value="MarR/SlyA-like"/>
</dbReference>
<dbReference type="InterPro" id="IPR036388">
    <property type="entry name" value="WH-like_DNA-bd_sf"/>
</dbReference>
<dbReference type="Proteomes" id="UP000198939">
    <property type="component" value="Unassembled WGS sequence"/>
</dbReference>
<dbReference type="GO" id="GO:0003677">
    <property type="term" value="F:DNA binding"/>
    <property type="evidence" value="ECO:0007669"/>
    <property type="project" value="UniProtKB-KW"/>
</dbReference>
<dbReference type="PROSITE" id="PS50995">
    <property type="entry name" value="HTH_MARR_2"/>
    <property type="match status" value="1"/>
</dbReference>
<name>A0A1H8VGN4_9HYPH</name>
<dbReference type="InterPro" id="IPR036390">
    <property type="entry name" value="WH_DNA-bd_sf"/>
</dbReference>
<dbReference type="STRING" id="501024.RTCCBAU85039_6024"/>
<dbReference type="SMART" id="SM00347">
    <property type="entry name" value="HTH_MARR"/>
    <property type="match status" value="1"/>
</dbReference>